<dbReference type="EMBL" id="AAFI02000035">
    <property type="protein sequence ID" value="EAL67261.1"/>
    <property type="molecule type" value="Genomic_DNA"/>
</dbReference>
<dbReference type="KEGG" id="ddi:DDB_G0280069"/>
<dbReference type="VEuPathDB" id="AmoebaDB:DDB_G0280069"/>
<evidence type="ECO:0000259" key="2">
    <source>
        <dbReference type="Pfam" id="PF09951"/>
    </source>
</evidence>
<dbReference type="OMA" id="FKYTFSL"/>
<dbReference type="HOGENOM" id="CLU_809936_0_0_1"/>
<dbReference type="dictyBase" id="DDB_G0280069"/>
<dbReference type="RefSeq" id="XP_641224.1">
    <property type="nucleotide sequence ID" value="XM_636132.1"/>
</dbReference>
<dbReference type="InParanoid" id="Q54VY1"/>
<sequence length="343" mass="38432">MNSAVNLRNSNSGININELKKLNLNSSSNSINSGSSNGSNNQQQQIGYTIDNVVTRGNEFKYTFSLPSREQILNLKQGDLVKLIFSEGNQAERMFVEIIDLCLYDSNNDIASSNSCGQSLKQGIEIFHGSNNNNNNNNGDEENENGSSSSSSSKNIHKDEKNKLVNSQSNNGSGGGLRSPNSSNNNMDEFSYNSIKFTGLLDNNPYQLKSLKLGDRIEFFDYNILSIYNQPNQLYHPDLDCVPGSIKQLFDQLCLVSNRILVDKEHIGYIFRENGTFPNDSGWRIFAGDEADDYMNKKENYQLVSLASVLNIDDSILLLLGSSIDHHFEFDDESNQWKELVEK</sequence>
<reference evidence="3 4" key="1">
    <citation type="journal article" date="2005" name="Nature">
        <title>The genome of the social amoeba Dictyostelium discoideum.</title>
        <authorList>
            <consortium name="The Dictyostelium discoideum Sequencing Consortium"/>
            <person name="Eichinger L."/>
            <person name="Pachebat J.A."/>
            <person name="Glockner G."/>
            <person name="Rajandream M.A."/>
            <person name="Sucgang R."/>
            <person name="Berriman M."/>
            <person name="Song J."/>
            <person name="Olsen R."/>
            <person name="Szafranski K."/>
            <person name="Xu Q."/>
            <person name="Tunggal B."/>
            <person name="Kummerfeld S."/>
            <person name="Madera M."/>
            <person name="Konfortov B.A."/>
            <person name="Rivero F."/>
            <person name="Bankier A.T."/>
            <person name="Lehmann R."/>
            <person name="Hamlin N."/>
            <person name="Davies R."/>
            <person name="Gaudet P."/>
            <person name="Fey P."/>
            <person name="Pilcher K."/>
            <person name="Chen G."/>
            <person name="Saunders D."/>
            <person name="Sodergren E."/>
            <person name="Davis P."/>
            <person name="Kerhornou A."/>
            <person name="Nie X."/>
            <person name="Hall N."/>
            <person name="Anjard C."/>
            <person name="Hemphill L."/>
            <person name="Bason N."/>
            <person name="Farbrother P."/>
            <person name="Desany B."/>
            <person name="Just E."/>
            <person name="Morio T."/>
            <person name="Rost R."/>
            <person name="Churcher C."/>
            <person name="Cooper J."/>
            <person name="Haydock S."/>
            <person name="van Driessche N."/>
            <person name="Cronin A."/>
            <person name="Goodhead I."/>
            <person name="Muzny D."/>
            <person name="Mourier T."/>
            <person name="Pain A."/>
            <person name="Lu M."/>
            <person name="Harper D."/>
            <person name="Lindsay R."/>
            <person name="Hauser H."/>
            <person name="James K."/>
            <person name="Quiles M."/>
            <person name="Madan Babu M."/>
            <person name="Saito T."/>
            <person name="Buchrieser C."/>
            <person name="Wardroper A."/>
            <person name="Felder M."/>
            <person name="Thangavelu M."/>
            <person name="Johnson D."/>
            <person name="Knights A."/>
            <person name="Loulseged H."/>
            <person name="Mungall K."/>
            <person name="Oliver K."/>
            <person name="Price C."/>
            <person name="Quail M.A."/>
            <person name="Urushihara H."/>
            <person name="Hernandez J."/>
            <person name="Rabbinowitsch E."/>
            <person name="Steffen D."/>
            <person name="Sanders M."/>
            <person name="Ma J."/>
            <person name="Kohara Y."/>
            <person name="Sharp S."/>
            <person name="Simmonds M."/>
            <person name="Spiegler S."/>
            <person name="Tivey A."/>
            <person name="Sugano S."/>
            <person name="White B."/>
            <person name="Walker D."/>
            <person name="Woodward J."/>
            <person name="Winckler T."/>
            <person name="Tanaka Y."/>
            <person name="Shaulsky G."/>
            <person name="Schleicher M."/>
            <person name="Weinstock G."/>
            <person name="Rosenthal A."/>
            <person name="Cox E.C."/>
            <person name="Chisholm R.L."/>
            <person name="Gibbs R."/>
            <person name="Loomis W.F."/>
            <person name="Platzer M."/>
            <person name="Kay R.R."/>
            <person name="Williams J."/>
            <person name="Dear P.H."/>
            <person name="Noegel A.A."/>
            <person name="Barrell B."/>
            <person name="Kuspa A."/>
        </authorList>
    </citation>
    <scope>NUCLEOTIDE SEQUENCE [LARGE SCALE GENOMIC DNA]</scope>
    <source>
        <strain evidence="3 4">AX4</strain>
    </source>
</reference>
<feature type="domain" description="Immunity protein Imm33" evidence="2">
    <location>
        <begin position="254"/>
        <end position="340"/>
    </location>
</feature>
<dbReference type="eggNOG" id="ENOG502RFNB">
    <property type="taxonomic scope" value="Eukaryota"/>
</dbReference>
<evidence type="ECO:0000313" key="3">
    <source>
        <dbReference type="EMBL" id="EAL67261.1"/>
    </source>
</evidence>
<accession>Q54VY1</accession>
<dbReference type="PaxDb" id="44689-DDB0206357"/>
<comment type="caution">
    <text evidence="3">The sequence shown here is derived from an EMBL/GenBank/DDBJ whole genome shotgun (WGS) entry which is preliminary data.</text>
</comment>
<dbReference type="FunCoup" id="Q54VY1">
    <property type="interactions" value="131"/>
</dbReference>
<dbReference type="Proteomes" id="UP000002195">
    <property type="component" value="Unassembled WGS sequence"/>
</dbReference>
<dbReference type="AlphaFoldDB" id="Q54VY1"/>
<dbReference type="InterPro" id="IPR018689">
    <property type="entry name" value="Imm33_dom"/>
</dbReference>
<dbReference type="GeneID" id="8622355"/>
<dbReference type="PANTHER" id="PTHR38743">
    <property type="entry name" value="SIMILAR TO GLYOXYLASE I FAMILY PROTEIN"/>
    <property type="match status" value="1"/>
</dbReference>
<evidence type="ECO:0000313" key="4">
    <source>
        <dbReference type="Proteomes" id="UP000002195"/>
    </source>
</evidence>
<feature type="compositionally biased region" description="Low complexity" evidence="1">
    <location>
        <begin position="129"/>
        <end position="138"/>
    </location>
</feature>
<dbReference type="PANTHER" id="PTHR38743:SF2">
    <property type="entry name" value="DUF2185 DOMAIN-CONTAINING PROTEIN"/>
    <property type="match status" value="1"/>
</dbReference>
<protein>
    <recommendedName>
        <fullName evidence="2">Immunity protein Imm33 domain-containing protein</fullName>
    </recommendedName>
</protein>
<feature type="region of interest" description="Disordered" evidence="1">
    <location>
        <begin position="127"/>
        <end position="185"/>
    </location>
</feature>
<organism evidence="3 4">
    <name type="scientific">Dictyostelium discoideum</name>
    <name type="common">Social amoeba</name>
    <dbReference type="NCBI Taxonomy" id="44689"/>
    <lineage>
        <taxon>Eukaryota</taxon>
        <taxon>Amoebozoa</taxon>
        <taxon>Evosea</taxon>
        <taxon>Eumycetozoa</taxon>
        <taxon>Dictyostelia</taxon>
        <taxon>Dictyosteliales</taxon>
        <taxon>Dictyosteliaceae</taxon>
        <taxon>Dictyostelium</taxon>
    </lineage>
</organism>
<name>Q54VY1_DICDI</name>
<keyword evidence="4" id="KW-1185">Reference proteome</keyword>
<evidence type="ECO:0000256" key="1">
    <source>
        <dbReference type="SAM" id="MobiDB-lite"/>
    </source>
</evidence>
<proteinExistence type="predicted"/>
<dbReference type="Pfam" id="PF09951">
    <property type="entry name" value="Imm33"/>
    <property type="match status" value="1"/>
</dbReference>
<gene>
    <name evidence="3" type="ORF">DDB_G0280069</name>
</gene>